<feature type="region of interest" description="Disordered" evidence="1">
    <location>
        <begin position="99"/>
        <end position="137"/>
    </location>
</feature>
<keyword evidence="3" id="KW-1185">Reference proteome</keyword>
<gene>
    <name evidence="2" type="ORF">FJT64_001165</name>
</gene>
<evidence type="ECO:0000313" key="2">
    <source>
        <dbReference type="EMBL" id="KAF0291236.1"/>
    </source>
</evidence>
<organism evidence="2 3">
    <name type="scientific">Amphibalanus amphitrite</name>
    <name type="common">Striped barnacle</name>
    <name type="synonym">Balanus amphitrite</name>
    <dbReference type="NCBI Taxonomy" id="1232801"/>
    <lineage>
        <taxon>Eukaryota</taxon>
        <taxon>Metazoa</taxon>
        <taxon>Ecdysozoa</taxon>
        <taxon>Arthropoda</taxon>
        <taxon>Crustacea</taxon>
        <taxon>Multicrustacea</taxon>
        <taxon>Cirripedia</taxon>
        <taxon>Thoracica</taxon>
        <taxon>Thoracicalcarea</taxon>
        <taxon>Balanomorpha</taxon>
        <taxon>Balanoidea</taxon>
        <taxon>Balanidae</taxon>
        <taxon>Amphibalaninae</taxon>
        <taxon>Amphibalanus</taxon>
    </lineage>
</organism>
<reference evidence="2 3" key="1">
    <citation type="submission" date="2019-07" db="EMBL/GenBank/DDBJ databases">
        <title>Draft genome assembly of a fouling barnacle, Amphibalanus amphitrite (Darwin, 1854): The first reference genome for Thecostraca.</title>
        <authorList>
            <person name="Kim W."/>
        </authorList>
    </citation>
    <scope>NUCLEOTIDE SEQUENCE [LARGE SCALE GENOMIC DNA]</scope>
    <source>
        <strain evidence="2">SNU_AA5</strain>
        <tissue evidence="2">Soma without cirri and trophi</tissue>
    </source>
</reference>
<proteinExistence type="predicted"/>
<sequence length="137" mass="15568">MMKVASKTKNYTEVDDFIVNRLCHYMYNNGEGRLVPIDYVVINRNRDRPKTKLLEVNRRAMDESGEFPPLQLPDEDPTLDTRNYVGAEGHGYRVSLLDIVPPASSPDSRRRTGDLGPLEQEPPLIGGRERKIGQETV</sequence>
<protein>
    <submittedName>
        <fullName evidence="2">Uncharacterized protein</fullName>
    </submittedName>
</protein>
<evidence type="ECO:0000256" key="1">
    <source>
        <dbReference type="SAM" id="MobiDB-lite"/>
    </source>
</evidence>
<comment type="caution">
    <text evidence="2">The sequence shown here is derived from an EMBL/GenBank/DDBJ whole genome shotgun (WGS) entry which is preliminary data.</text>
</comment>
<feature type="compositionally biased region" description="Basic and acidic residues" evidence="1">
    <location>
        <begin position="127"/>
        <end position="137"/>
    </location>
</feature>
<dbReference type="AlphaFoldDB" id="A0A6A4V9I3"/>
<evidence type="ECO:0000313" key="3">
    <source>
        <dbReference type="Proteomes" id="UP000440578"/>
    </source>
</evidence>
<name>A0A6A4V9I3_AMPAM</name>
<accession>A0A6A4V9I3</accession>
<dbReference type="EMBL" id="VIIS01001897">
    <property type="protein sequence ID" value="KAF0291236.1"/>
    <property type="molecule type" value="Genomic_DNA"/>
</dbReference>
<dbReference type="Proteomes" id="UP000440578">
    <property type="component" value="Unassembled WGS sequence"/>
</dbReference>